<evidence type="ECO:0000313" key="3">
    <source>
        <dbReference type="Proteomes" id="UP000002350"/>
    </source>
</evidence>
<evidence type="ECO:0000313" key="2">
    <source>
        <dbReference type="EMBL" id="BAJ01742.1"/>
    </source>
</evidence>
<gene>
    <name evidence="2" type="ordered locus">SVI_1771</name>
</gene>
<dbReference type="InterPro" id="IPR053863">
    <property type="entry name" value="Glyoxy/Ble-like_N"/>
</dbReference>
<evidence type="ECO:0000259" key="1">
    <source>
        <dbReference type="Pfam" id="PF22677"/>
    </source>
</evidence>
<dbReference type="EMBL" id="AP011177">
    <property type="protein sequence ID" value="BAJ01742.1"/>
    <property type="molecule type" value="Genomic_DNA"/>
</dbReference>
<dbReference type="Gene3D" id="3.10.180.10">
    <property type="entry name" value="2,3-Dihydroxybiphenyl 1,2-Dioxygenase, domain 1"/>
    <property type="match status" value="1"/>
</dbReference>
<proteinExistence type="predicted"/>
<dbReference type="InterPro" id="IPR029068">
    <property type="entry name" value="Glyas_Bleomycin-R_OHBP_Dase"/>
</dbReference>
<accession>D4ZJ93</accession>
<dbReference type="eggNOG" id="COG3324">
    <property type="taxonomic scope" value="Bacteria"/>
</dbReference>
<sequence>MNAHNAINYIEMPVADIPATKQFFGQVFGWEFMDYCAEYTCFTNAGIAGGFSCLNRFSIWLREQH</sequence>
<reference evidence="3" key="1">
    <citation type="journal article" date="2010" name="Mol. Biosyst.">
        <title>Complete genome sequence and comparative analysis of Shewanella violacea, a psychrophilic and piezophilic bacterium from deep sea floor sediments.</title>
        <authorList>
            <person name="Aono E."/>
            <person name="Baba T."/>
            <person name="Ara T."/>
            <person name="Nishi T."/>
            <person name="Nakamichi T."/>
            <person name="Inamoto E."/>
            <person name="Toyonaga H."/>
            <person name="Hasegawa M."/>
            <person name="Takai Y."/>
            <person name="Okumura Y."/>
            <person name="Baba M."/>
            <person name="Tomita M."/>
            <person name="Kato C."/>
            <person name="Oshima T."/>
            <person name="Nakasone K."/>
            <person name="Mori H."/>
        </authorList>
    </citation>
    <scope>NUCLEOTIDE SEQUENCE [LARGE SCALE GENOMIC DNA]</scope>
    <source>
        <strain evidence="3">JCM 10179 / CIP 106290 / LMG 19151 / DSS12</strain>
    </source>
</reference>
<dbReference type="AlphaFoldDB" id="D4ZJ93"/>
<dbReference type="STRING" id="637905.SVI_1771"/>
<dbReference type="Pfam" id="PF22677">
    <property type="entry name" value="Ble-like_N"/>
    <property type="match status" value="1"/>
</dbReference>
<dbReference type="SUPFAM" id="SSF54593">
    <property type="entry name" value="Glyoxalase/Bleomycin resistance protein/Dihydroxybiphenyl dioxygenase"/>
    <property type="match status" value="1"/>
</dbReference>
<dbReference type="Proteomes" id="UP000002350">
    <property type="component" value="Chromosome"/>
</dbReference>
<dbReference type="HOGENOM" id="CLU_206634_0_0_6"/>
<protein>
    <recommendedName>
        <fullName evidence="1">Glyoxalase/Bleomycin resistance-like N-terminal domain-containing protein</fullName>
    </recommendedName>
</protein>
<feature type="domain" description="Glyoxalase/Bleomycin resistance-like N-terminal" evidence="1">
    <location>
        <begin position="10"/>
        <end position="43"/>
    </location>
</feature>
<name>D4ZJ93_SHEVD</name>
<organism evidence="2 3">
    <name type="scientific">Shewanella violacea (strain JCM 10179 / CIP 106290 / LMG 19151 / DSS12)</name>
    <dbReference type="NCBI Taxonomy" id="637905"/>
    <lineage>
        <taxon>Bacteria</taxon>
        <taxon>Pseudomonadati</taxon>
        <taxon>Pseudomonadota</taxon>
        <taxon>Gammaproteobacteria</taxon>
        <taxon>Alteromonadales</taxon>
        <taxon>Shewanellaceae</taxon>
        <taxon>Shewanella</taxon>
    </lineage>
</organism>
<keyword evidence="3" id="KW-1185">Reference proteome</keyword>
<dbReference type="KEGG" id="svo:SVI_1771"/>